<evidence type="ECO:0000313" key="3">
    <source>
        <dbReference type="Proteomes" id="UP001156560"/>
    </source>
</evidence>
<dbReference type="Proteomes" id="UP001156560">
    <property type="component" value="Plasmid pHLA"/>
</dbReference>
<protein>
    <recommendedName>
        <fullName evidence="1">Peptidase S24/S26A/S26B/S26C domain-containing protein</fullName>
    </recommendedName>
</protein>
<dbReference type="InterPro" id="IPR036286">
    <property type="entry name" value="LexA/Signal_pep-like_sf"/>
</dbReference>
<accession>A0AA47L9G7</accession>
<dbReference type="InterPro" id="IPR039418">
    <property type="entry name" value="LexA-like"/>
</dbReference>
<evidence type="ECO:0000313" key="2">
    <source>
        <dbReference type="EMBL" id="WAT93614.1"/>
    </source>
</evidence>
<dbReference type="Pfam" id="PF00717">
    <property type="entry name" value="Peptidase_S24"/>
    <property type="match status" value="1"/>
</dbReference>
<dbReference type="AlphaFoldDB" id="A0AA47L9G7"/>
<keyword evidence="2" id="KW-0614">Plasmid</keyword>
<evidence type="ECO:0000259" key="1">
    <source>
        <dbReference type="Pfam" id="PF00717"/>
    </source>
</evidence>
<dbReference type="Gene3D" id="2.10.109.10">
    <property type="entry name" value="Umud Fragment, subunit A"/>
    <property type="match status" value="2"/>
</dbReference>
<dbReference type="EMBL" id="CP114196">
    <property type="protein sequence ID" value="WAT93614.1"/>
    <property type="molecule type" value="Genomic_DNA"/>
</dbReference>
<proteinExistence type="predicted"/>
<sequence>MGVLQIFDQSINCGITGFEDPTSGSVRKSLSLSKQLVHHPSATKLTVAHQDVPYFGISDGDYLLVDSSLQPEANDCILVEYLGENALVSFQEIQKQEDIVVQGVVSARFHWYRKGHSIPIHNSLKEFDLHELLIPPEQQHTCVLMRANGKSMLPIIDNGDLLLLNRSLSFKEDHPVIMALNGELVCKRLNKRLKKAYSDNPKFRSVYLSSSDEIRIYGCVSMAIRIYRRELRGR</sequence>
<name>A0AA47L9G7_VIBPH</name>
<reference evidence="2" key="1">
    <citation type="submission" date="2022-12" db="EMBL/GenBank/DDBJ databases">
        <title>Vibrio parahaemolyticus become highly virulent by producing novel Tc toxins.</title>
        <authorList>
            <person name="Yang F."/>
            <person name="You Y."/>
            <person name="Lai Q."/>
            <person name="Xu L."/>
            <person name="Li F."/>
        </authorList>
    </citation>
    <scope>NUCLEOTIDE SEQUENCE</scope>
    <source>
        <strain evidence="2">Vp-HL-202005</strain>
        <plasmid evidence="2">pHLA</plasmid>
    </source>
</reference>
<gene>
    <name evidence="2" type="ORF">O1Q84_26205</name>
</gene>
<feature type="domain" description="Peptidase S24/S26A/S26B/S26C" evidence="1">
    <location>
        <begin position="114"/>
        <end position="220"/>
    </location>
</feature>
<dbReference type="CDD" id="cd06529">
    <property type="entry name" value="S24_LexA-like"/>
    <property type="match status" value="1"/>
</dbReference>
<geneLocation type="plasmid" evidence="2 3">
    <name>pHLA</name>
</geneLocation>
<dbReference type="SUPFAM" id="SSF51306">
    <property type="entry name" value="LexA/Signal peptidase"/>
    <property type="match status" value="2"/>
</dbReference>
<dbReference type="InterPro" id="IPR015927">
    <property type="entry name" value="Peptidase_S24_S26A/B/C"/>
</dbReference>
<dbReference type="RefSeq" id="WP_054574980.1">
    <property type="nucleotide sequence ID" value="NZ_CP114196.1"/>
</dbReference>
<organism evidence="2 3">
    <name type="scientific">Vibrio parahaemolyticus</name>
    <dbReference type="NCBI Taxonomy" id="670"/>
    <lineage>
        <taxon>Bacteria</taxon>
        <taxon>Pseudomonadati</taxon>
        <taxon>Pseudomonadota</taxon>
        <taxon>Gammaproteobacteria</taxon>
        <taxon>Vibrionales</taxon>
        <taxon>Vibrionaceae</taxon>
        <taxon>Vibrio</taxon>
    </lineage>
</organism>